<feature type="binding site" evidence="6">
    <location>
        <position position="40"/>
    </location>
    <ligand>
        <name>[4Fe-4S] cluster</name>
        <dbReference type="ChEBI" id="CHEBI:49883"/>
        <label>1</label>
    </ligand>
</feature>
<evidence type="ECO:0000256" key="4">
    <source>
        <dbReference type="ARBA" id="ARBA00023004"/>
    </source>
</evidence>
<keyword evidence="5 6" id="KW-0411">Iron-sulfur</keyword>
<keyword evidence="4 6" id="KW-0408">Iron</keyword>
<dbReference type="HAMAP" id="MF_02201">
    <property type="entry name" value="NapF"/>
    <property type="match status" value="1"/>
</dbReference>
<dbReference type="Gene3D" id="3.30.70.20">
    <property type="match status" value="2"/>
</dbReference>
<feature type="binding site" evidence="6">
    <location>
        <position position="44"/>
    </location>
    <ligand>
        <name>[4Fe-4S] cluster</name>
        <dbReference type="ChEBI" id="CHEBI:49883"/>
        <label>1</label>
    </ligand>
</feature>
<dbReference type="Proteomes" id="UP001157167">
    <property type="component" value="Unassembled WGS sequence"/>
</dbReference>
<evidence type="ECO:0000256" key="6">
    <source>
        <dbReference type="HAMAP-Rule" id="MF_02201"/>
    </source>
</evidence>
<keyword evidence="1 6" id="KW-0004">4Fe-4S</keyword>
<keyword evidence="9" id="KW-1185">Reference proteome</keyword>
<feature type="domain" description="4Fe-4S ferredoxin-type" evidence="7">
    <location>
        <begin position="24"/>
        <end position="54"/>
    </location>
</feature>
<keyword evidence="3 6" id="KW-0677">Repeat</keyword>
<gene>
    <name evidence="6 8" type="primary">napF</name>
    <name evidence="8" type="ORF">GCM10007933_14870</name>
</gene>
<comment type="caution">
    <text evidence="8">The sequence shown here is derived from an EMBL/GenBank/DDBJ whole genome shotgun (WGS) entry which is preliminary data.</text>
</comment>
<feature type="domain" description="4Fe-4S ferredoxin-type" evidence="7">
    <location>
        <begin position="130"/>
        <end position="159"/>
    </location>
</feature>
<evidence type="ECO:0000313" key="9">
    <source>
        <dbReference type="Proteomes" id="UP001157167"/>
    </source>
</evidence>
<dbReference type="RefSeq" id="WP_284187403.1">
    <property type="nucleotide sequence ID" value="NZ_BSPX01000017.1"/>
</dbReference>
<protein>
    <recommendedName>
        <fullName evidence="6">Ferredoxin-type protein NapF</fullName>
    </recommendedName>
</protein>
<feature type="binding site" evidence="6">
    <location>
        <position position="139"/>
    </location>
    <ligand>
        <name>[4Fe-4S] cluster</name>
        <dbReference type="ChEBI" id="CHEBI:49883"/>
        <label>3</label>
    </ligand>
</feature>
<dbReference type="PANTHER" id="PTHR43687">
    <property type="entry name" value="ADENYLYLSULFATE REDUCTASE, BETA SUBUNIT"/>
    <property type="match status" value="1"/>
</dbReference>
<evidence type="ECO:0000256" key="3">
    <source>
        <dbReference type="ARBA" id="ARBA00022737"/>
    </source>
</evidence>
<comment type="subcellular location">
    <subcellularLocation>
        <location evidence="6">Cytoplasm</location>
    </subcellularLocation>
</comment>
<evidence type="ECO:0000259" key="7">
    <source>
        <dbReference type="PROSITE" id="PS51379"/>
    </source>
</evidence>
<comment type="function">
    <text evidence="6">Could be involved in the maturation of NapA, the catalytic subunit of the periplasmic nitrate reductase, before its export into the periplasm.</text>
</comment>
<dbReference type="PROSITE" id="PS51379">
    <property type="entry name" value="4FE4S_FER_2"/>
    <property type="match status" value="3"/>
</dbReference>
<feature type="binding site" evidence="6">
    <location>
        <position position="149"/>
    </location>
    <ligand>
        <name>[4Fe-4S] cluster</name>
        <dbReference type="ChEBI" id="CHEBI:49883"/>
        <label>3</label>
    </ligand>
</feature>
<evidence type="ECO:0000256" key="5">
    <source>
        <dbReference type="ARBA" id="ARBA00023014"/>
    </source>
</evidence>
<comment type="cofactor">
    <cofactor evidence="6">
        <name>[4Fe-4S] cluster</name>
        <dbReference type="ChEBI" id="CHEBI:49883"/>
    </cofactor>
</comment>
<feature type="binding site" evidence="6">
    <location>
        <position position="69"/>
    </location>
    <ligand>
        <name>[4Fe-4S] cluster</name>
        <dbReference type="ChEBI" id="CHEBI:49883"/>
        <label>2</label>
    </ligand>
</feature>
<dbReference type="CDD" id="cd10564">
    <property type="entry name" value="NapF_like"/>
    <property type="match status" value="1"/>
</dbReference>
<dbReference type="SUPFAM" id="SSF54862">
    <property type="entry name" value="4Fe-4S ferredoxins"/>
    <property type="match status" value="1"/>
</dbReference>
<dbReference type="NCBIfam" id="TIGR00402">
    <property type="entry name" value="napF"/>
    <property type="match status" value="1"/>
</dbReference>
<comment type="similarity">
    <text evidence="6">Belongs to the NapF family.</text>
</comment>
<dbReference type="Pfam" id="PF13187">
    <property type="entry name" value="Fer4_9"/>
    <property type="match status" value="1"/>
</dbReference>
<dbReference type="InterPro" id="IPR050572">
    <property type="entry name" value="Fe-S_Ferredoxin"/>
</dbReference>
<feature type="binding site" evidence="6">
    <location>
        <position position="72"/>
    </location>
    <ligand>
        <name>[4Fe-4S] cluster</name>
        <dbReference type="ChEBI" id="CHEBI:49883"/>
        <label>2</label>
    </ligand>
</feature>
<dbReference type="Pfam" id="PF12838">
    <property type="entry name" value="Fer4_7"/>
    <property type="match status" value="1"/>
</dbReference>
<dbReference type="InterPro" id="IPR004496">
    <property type="entry name" value="NapF"/>
</dbReference>
<dbReference type="PANTHER" id="PTHR43687:SF1">
    <property type="entry name" value="FERREDOXIN III"/>
    <property type="match status" value="1"/>
</dbReference>
<dbReference type="EMBL" id="BSPX01000017">
    <property type="protein sequence ID" value="GLT22031.1"/>
    <property type="molecule type" value="Genomic_DNA"/>
</dbReference>
<feature type="binding site" evidence="6">
    <location>
        <position position="37"/>
    </location>
    <ligand>
        <name>[4Fe-4S] cluster</name>
        <dbReference type="ChEBI" id="CHEBI:49883"/>
        <label>1</label>
    </ligand>
</feature>
<evidence type="ECO:0000256" key="2">
    <source>
        <dbReference type="ARBA" id="ARBA00022723"/>
    </source>
</evidence>
<evidence type="ECO:0000256" key="1">
    <source>
        <dbReference type="ARBA" id="ARBA00022485"/>
    </source>
</evidence>
<feature type="binding site" evidence="6">
    <location>
        <position position="142"/>
    </location>
    <ligand>
        <name>[4Fe-4S] cluster</name>
        <dbReference type="ChEBI" id="CHEBI:49883"/>
        <label>3</label>
    </ligand>
</feature>
<keyword evidence="2 6" id="KW-0479">Metal-binding</keyword>
<feature type="domain" description="4Fe-4S ferredoxin-type" evidence="7">
    <location>
        <begin position="55"/>
        <end position="86"/>
    </location>
</feature>
<feature type="binding site" evidence="6">
    <location>
        <position position="76"/>
    </location>
    <ligand>
        <name>[4Fe-4S] cluster</name>
        <dbReference type="ChEBI" id="CHEBI:49883"/>
        <label>2</label>
    </ligand>
</feature>
<keyword evidence="6" id="KW-0963">Cytoplasm</keyword>
<comment type="subunit">
    <text evidence="6">Interacts with the cytoplasmic NapA precursor.</text>
</comment>
<accession>A0ABQ6FAU1</accession>
<feature type="binding site" evidence="6">
    <location>
        <position position="145"/>
    </location>
    <ligand>
        <name>[4Fe-4S] cluster</name>
        <dbReference type="ChEBI" id="CHEBI:49883"/>
        <label>3</label>
    </ligand>
</feature>
<dbReference type="InterPro" id="IPR017896">
    <property type="entry name" value="4Fe4S_Fe-S-bd"/>
</dbReference>
<sequence length="166" mass="17168">MDVSRRRFLGARVPGPAPFRPPWSVVEAAFLDRCTRCDDCVKACPTGLLQRGDGGYPEADFSAAACTFCGDCAKACASGAIGRDTTQPPWSFGVVIGEGCLAAQNVECRICGEACDAGAIRFRPRIGGVPLPDVDLAACTGCGACIAPCPVVAVTRKALPSALEQS</sequence>
<proteinExistence type="inferred from homology"/>
<name>A0ABQ6FAU1_9RHOO</name>
<reference evidence="9" key="1">
    <citation type="journal article" date="2019" name="Int. J. Syst. Evol. Microbiol.">
        <title>The Global Catalogue of Microorganisms (GCM) 10K type strain sequencing project: providing services to taxonomists for standard genome sequencing and annotation.</title>
        <authorList>
            <consortium name="The Broad Institute Genomics Platform"/>
            <consortium name="The Broad Institute Genome Sequencing Center for Infectious Disease"/>
            <person name="Wu L."/>
            <person name="Ma J."/>
        </authorList>
    </citation>
    <scope>NUCLEOTIDE SEQUENCE [LARGE SCALE GENOMIC DNA]</scope>
    <source>
        <strain evidence="9">NBRC 102407</strain>
    </source>
</reference>
<dbReference type="InterPro" id="IPR017900">
    <property type="entry name" value="4Fe4S_Fe_S_CS"/>
</dbReference>
<organism evidence="8 9">
    <name type="scientific">Zoogloea oryzae</name>
    <dbReference type="NCBI Taxonomy" id="310767"/>
    <lineage>
        <taxon>Bacteria</taxon>
        <taxon>Pseudomonadati</taxon>
        <taxon>Pseudomonadota</taxon>
        <taxon>Betaproteobacteria</taxon>
        <taxon>Rhodocyclales</taxon>
        <taxon>Zoogloeaceae</taxon>
        <taxon>Zoogloea</taxon>
    </lineage>
</organism>
<feature type="binding site" evidence="6">
    <location>
        <position position="66"/>
    </location>
    <ligand>
        <name>[4Fe-4S] cluster</name>
        <dbReference type="ChEBI" id="CHEBI:49883"/>
        <label>2</label>
    </ligand>
</feature>
<evidence type="ECO:0000313" key="8">
    <source>
        <dbReference type="EMBL" id="GLT22031.1"/>
    </source>
</evidence>
<dbReference type="PROSITE" id="PS00198">
    <property type="entry name" value="4FE4S_FER_1"/>
    <property type="match status" value="2"/>
</dbReference>
<feature type="binding site" evidence="6">
    <location>
        <position position="34"/>
    </location>
    <ligand>
        <name>[4Fe-4S] cluster</name>
        <dbReference type="ChEBI" id="CHEBI:49883"/>
        <label>1</label>
    </ligand>
</feature>